<evidence type="ECO:0000313" key="1">
    <source>
        <dbReference type="EMBL" id="QHT80913.1"/>
    </source>
</evidence>
<reference evidence="1" key="1">
    <citation type="journal article" date="2020" name="Nature">
        <title>Giant virus diversity and host interactions through global metagenomics.</title>
        <authorList>
            <person name="Schulz F."/>
            <person name="Roux S."/>
            <person name="Paez-Espino D."/>
            <person name="Jungbluth S."/>
            <person name="Walsh D.A."/>
            <person name="Denef V.J."/>
            <person name="McMahon K.D."/>
            <person name="Konstantinidis K.T."/>
            <person name="Eloe-Fadrosh E.A."/>
            <person name="Kyrpides N.C."/>
            <person name="Woyke T."/>
        </authorList>
    </citation>
    <scope>NUCLEOTIDE SEQUENCE</scope>
    <source>
        <strain evidence="1">GVMAG-M-3300023184-135</strain>
    </source>
</reference>
<dbReference type="EMBL" id="MN739976">
    <property type="protein sequence ID" value="QHT80913.1"/>
    <property type="molecule type" value="Genomic_DNA"/>
</dbReference>
<dbReference type="AlphaFoldDB" id="A0A6C0HLU4"/>
<protein>
    <recommendedName>
        <fullName evidence="2">Glycosyltransferase</fullName>
    </recommendedName>
</protein>
<organism evidence="1">
    <name type="scientific">viral metagenome</name>
    <dbReference type="NCBI Taxonomy" id="1070528"/>
    <lineage>
        <taxon>unclassified sequences</taxon>
        <taxon>metagenomes</taxon>
        <taxon>organismal metagenomes</taxon>
    </lineage>
</organism>
<proteinExistence type="predicted"/>
<sequence>MKVALVLFGQPRYVQTGEVFESHRKWILDKYDTDVYAHMWFSSDGKYSVATHSHTNGYCPPNSEEIIRGNYNPKRILVEESKTFKLREDVKTLITQKFQNTQHWEHSSKNMSTFLSQLYSIESAIRLIPETEKYDLIALCRYDMVIEHFPDLSTLDSSKFYCMNHHPRFPDIFFIFGPSFLKSQFTSSCIEDEIMANQQLLNDSNIFWEPIAEAFKFFHYYVNYDVRNIVPIYIKEHRVIEK</sequence>
<accession>A0A6C0HLU4</accession>
<evidence type="ECO:0008006" key="2">
    <source>
        <dbReference type="Google" id="ProtNLM"/>
    </source>
</evidence>
<name>A0A6C0HLU4_9ZZZZ</name>